<protein>
    <recommendedName>
        <fullName evidence="4">Curlin</fullName>
    </recommendedName>
</protein>
<evidence type="ECO:0000313" key="3">
    <source>
        <dbReference type="Proteomes" id="UP000187941"/>
    </source>
</evidence>
<sequence>MGSYGQNNTVTITQGGTSNNVSAVQGEDIPGFPGTASQGAQNLTTEISQSSNGDISENNNNLGITFQVGRNHSAIIRQNGTATYNRGAISQMNTDGSGGGNEAIIRQNNSGGSEMQTGTRTNINPDAGNWAGVWQNGRQNDALINQSRRDDGCGCGEEPPIDNDEPVPTGFFEGGNVSGNFAETWQQGNNNTARTRQQNSRQNMAEIFQGNDRRPVANDEGLTDVFVKDNEARINQIYSQQNVARVKQLSNDNWTRVLQNGPSSTSNTAVVTQGNGVNLNNSGGNRALVEQTYNAENNVANILQTGKDNRAEIEQYSFAGSISNTASITQTFGGSNNEAEIYQGGIAEPNATENNMASILQRGNDGIAIIWQYRGSDNNTADITQGRNSTSDRAYISQYESTSGSATIVQNQTATGGENVAEIEQTGNENIANFRQEGNNNRAGVLQFGDGPGRNRGRFRQTGDNNTIQGPGEANNFNELGAGGYAVQEGRRNDMQVDQTSTGSSFANTAVLFQNGRNNDIILNQTTNSGATGGNLSTISQNGNFNSSTITQVNGVTP</sequence>
<dbReference type="STRING" id="1178516.AWR27_16970"/>
<proteinExistence type="predicted"/>
<gene>
    <name evidence="2" type="ORF">AWR27_16970</name>
</gene>
<evidence type="ECO:0008006" key="4">
    <source>
        <dbReference type="Google" id="ProtNLM"/>
    </source>
</evidence>
<dbReference type="KEGG" id="smon:AWR27_16970"/>
<reference evidence="2 3" key="1">
    <citation type="submission" date="2016-01" db="EMBL/GenBank/DDBJ databases">
        <authorList>
            <person name="Oliw E.H."/>
        </authorList>
    </citation>
    <scope>NUCLEOTIDE SEQUENCE [LARGE SCALE GENOMIC DNA]</scope>
    <source>
        <strain evidence="2 3">DY10</strain>
    </source>
</reference>
<accession>A0A1P9WZS0</accession>
<name>A0A1P9WZS0_9BACT</name>
<dbReference type="EMBL" id="CP014263">
    <property type="protein sequence ID" value="AQG80862.1"/>
    <property type="molecule type" value="Genomic_DNA"/>
</dbReference>
<feature type="compositionally biased region" description="Polar residues" evidence="1">
    <location>
        <begin position="1"/>
        <end position="23"/>
    </location>
</feature>
<organism evidence="2 3">
    <name type="scientific">Spirosoma montaniterrae</name>
    <dbReference type="NCBI Taxonomy" id="1178516"/>
    <lineage>
        <taxon>Bacteria</taxon>
        <taxon>Pseudomonadati</taxon>
        <taxon>Bacteroidota</taxon>
        <taxon>Cytophagia</taxon>
        <taxon>Cytophagales</taxon>
        <taxon>Cytophagaceae</taxon>
        <taxon>Spirosoma</taxon>
    </lineage>
</organism>
<dbReference type="AlphaFoldDB" id="A0A1P9WZS0"/>
<dbReference type="Proteomes" id="UP000187941">
    <property type="component" value="Chromosome"/>
</dbReference>
<evidence type="ECO:0000313" key="2">
    <source>
        <dbReference type="EMBL" id="AQG80862.1"/>
    </source>
</evidence>
<evidence type="ECO:0000256" key="1">
    <source>
        <dbReference type="SAM" id="MobiDB-lite"/>
    </source>
</evidence>
<keyword evidence="3" id="KW-1185">Reference proteome</keyword>
<feature type="region of interest" description="Disordered" evidence="1">
    <location>
        <begin position="1"/>
        <end position="39"/>
    </location>
</feature>